<evidence type="ECO:0000313" key="8">
    <source>
        <dbReference type="Proteomes" id="UP000285523"/>
    </source>
</evidence>
<evidence type="ECO:0000256" key="5">
    <source>
        <dbReference type="SAM" id="SignalP"/>
    </source>
</evidence>
<dbReference type="InterPro" id="IPR013766">
    <property type="entry name" value="Thioredoxin_domain"/>
</dbReference>
<dbReference type="PROSITE" id="PS51352">
    <property type="entry name" value="THIOREDOXIN_2"/>
    <property type="match status" value="1"/>
</dbReference>
<dbReference type="OrthoDB" id="9780147at2"/>
<dbReference type="Proteomes" id="UP000285523">
    <property type="component" value="Unassembled WGS sequence"/>
</dbReference>
<dbReference type="Pfam" id="PF01323">
    <property type="entry name" value="DSBA"/>
    <property type="match status" value="1"/>
</dbReference>
<dbReference type="SUPFAM" id="SSF52833">
    <property type="entry name" value="Thioredoxin-like"/>
    <property type="match status" value="1"/>
</dbReference>
<evidence type="ECO:0000259" key="6">
    <source>
        <dbReference type="PROSITE" id="PS51352"/>
    </source>
</evidence>
<sequence>MITRRSALLTALTLPPVLATRAFAAPAVSAPDDNVLSTEAVLRDPDIPVAGNPDGDITIVEYSDYRCPYCKKVAPELMQVVQDDGKVRLVLKDWPIFGGISVDAAKLVLAAKYQGKFLEAHNALIGASAKLTEGIMNDALSKGGVDVARAGKDLDTNRDAIAAILKRNDTQARAFGFQGTPAFIIGRFRVPGVIDAAMFKQAIKDARAAAAQQKK</sequence>
<keyword evidence="2" id="KW-0560">Oxidoreductase</keyword>
<name>A0A418VLU5_RHOPL</name>
<dbReference type="GO" id="GO:0016491">
    <property type="term" value="F:oxidoreductase activity"/>
    <property type="evidence" value="ECO:0007669"/>
    <property type="project" value="UniProtKB-KW"/>
</dbReference>
<dbReference type="EMBL" id="QYYD01000003">
    <property type="protein sequence ID" value="RJF77141.1"/>
    <property type="molecule type" value="Genomic_DNA"/>
</dbReference>
<evidence type="ECO:0000256" key="3">
    <source>
        <dbReference type="ARBA" id="ARBA00023157"/>
    </source>
</evidence>
<protein>
    <submittedName>
        <fullName evidence="7">DsbA family protein</fullName>
    </submittedName>
</protein>
<evidence type="ECO:0000256" key="4">
    <source>
        <dbReference type="ARBA" id="ARBA00023284"/>
    </source>
</evidence>
<feature type="chain" id="PRO_5019349867" evidence="5">
    <location>
        <begin position="25"/>
        <end position="215"/>
    </location>
</feature>
<proteinExistence type="predicted"/>
<evidence type="ECO:0000313" key="7">
    <source>
        <dbReference type="EMBL" id="RJF77141.1"/>
    </source>
</evidence>
<dbReference type="InterPro" id="IPR001853">
    <property type="entry name" value="DSBA-like_thioredoxin_dom"/>
</dbReference>
<keyword evidence="1 5" id="KW-0732">Signal</keyword>
<dbReference type="CDD" id="cd03023">
    <property type="entry name" value="DsbA_Com1_like"/>
    <property type="match status" value="1"/>
</dbReference>
<keyword evidence="3" id="KW-1015">Disulfide bond</keyword>
<dbReference type="AlphaFoldDB" id="A0A418VLU5"/>
<dbReference type="Gene3D" id="3.40.30.10">
    <property type="entry name" value="Glutaredoxin"/>
    <property type="match status" value="1"/>
</dbReference>
<evidence type="ECO:0000256" key="1">
    <source>
        <dbReference type="ARBA" id="ARBA00022729"/>
    </source>
</evidence>
<dbReference type="PANTHER" id="PTHR13887">
    <property type="entry name" value="GLUTATHIONE S-TRANSFERASE KAPPA"/>
    <property type="match status" value="1"/>
</dbReference>
<dbReference type="InterPro" id="IPR036249">
    <property type="entry name" value="Thioredoxin-like_sf"/>
</dbReference>
<reference evidence="7 8" key="1">
    <citation type="submission" date="2018-09" db="EMBL/GenBank/DDBJ databases">
        <title>Draft genome sequence of Rhodopseudomonas palustris 2.1.18.</title>
        <authorList>
            <person name="Robertson S.L."/>
            <person name="Meyer T.E."/>
            <person name="Kyndt J.A."/>
        </authorList>
    </citation>
    <scope>NUCLEOTIDE SEQUENCE [LARGE SCALE GENOMIC DNA]</scope>
    <source>
        <strain evidence="7 8">2.1.18</strain>
    </source>
</reference>
<organism evidence="7 8">
    <name type="scientific">Rhodopseudomonas palustris</name>
    <dbReference type="NCBI Taxonomy" id="1076"/>
    <lineage>
        <taxon>Bacteria</taxon>
        <taxon>Pseudomonadati</taxon>
        <taxon>Pseudomonadota</taxon>
        <taxon>Alphaproteobacteria</taxon>
        <taxon>Hyphomicrobiales</taxon>
        <taxon>Nitrobacteraceae</taxon>
        <taxon>Rhodopseudomonas</taxon>
    </lineage>
</organism>
<gene>
    <name evidence="7" type="ORF">D4Q52_04790</name>
</gene>
<comment type="caution">
    <text evidence="7">The sequence shown here is derived from an EMBL/GenBank/DDBJ whole genome shotgun (WGS) entry which is preliminary data.</text>
</comment>
<keyword evidence="4" id="KW-0676">Redox-active center</keyword>
<feature type="signal peptide" evidence="5">
    <location>
        <begin position="1"/>
        <end position="24"/>
    </location>
</feature>
<dbReference type="PANTHER" id="PTHR13887:SF14">
    <property type="entry name" value="DISULFIDE BOND FORMATION PROTEIN D"/>
    <property type="match status" value="1"/>
</dbReference>
<dbReference type="RefSeq" id="WP_119855391.1">
    <property type="nucleotide sequence ID" value="NZ_QYYD01000003.1"/>
</dbReference>
<accession>A0A418VLU5</accession>
<feature type="domain" description="Thioredoxin" evidence="6">
    <location>
        <begin position="19"/>
        <end position="208"/>
    </location>
</feature>
<evidence type="ECO:0000256" key="2">
    <source>
        <dbReference type="ARBA" id="ARBA00023002"/>
    </source>
</evidence>